<feature type="transmembrane region" description="Helical" evidence="7">
    <location>
        <begin position="169"/>
        <end position="187"/>
    </location>
</feature>
<organism evidence="8 9">
    <name type="scientific">Streptomyces sparsogenes DSM 40356</name>
    <dbReference type="NCBI Taxonomy" id="1331668"/>
    <lineage>
        <taxon>Bacteria</taxon>
        <taxon>Bacillati</taxon>
        <taxon>Actinomycetota</taxon>
        <taxon>Actinomycetes</taxon>
        <taxon>Kitasatosporales</taxon>
        <taxon>Streptomycetaceae</taxon>
        <taxon>Streptomyces</taxon>
    </lineage>
</organism>
<evidence type="ECO:0000256" key="3">
    <source>
        <dbReference type="ARBA" id="ARBA00022692"/>
    </source>
</evidence>
<feature type="region of interest" description="Disordered" evidence="6">
    <location>
        <begin position="381"/>
        <end position="421"/>
    </location>
</feature>
<protein>
    <recommendedName>
        <fullName evidence="10">MFS transporter</fullName>
    </recommendedName>
</protein>
<dbReference type="STRING" id="67365.GCA_001704635_00093"/>
<feature type="transmembrane region" description="Helical" evidence="7">
    <location>
        <begin position="102"/>
        <end position="124"/>
    </location>
</feature>
<evidence type="ECO:0000256" key="1">
    <source>
        <dbReference type="ARBA" id="ARBA00004651"/>
    </source>
</evidence>
<evidence type="ECO:0008006" key="10">
    <source>
        <dbReference type="Google" id="ProtNLM"/>
    </source>
</evidence>
<dbReference type="Gene3D" id="1.20.1250.20">
    <property type="entry name" value="MFS general substrate transporter like domains"/>
    <property type="match status" value="1"/>
</dbReference>
<dbReference type="RefSeq" id="WP_065965000.1">
    <property type="nucleotide sequence ID" value="NZ_ASQP01000087.1"/>
</dbReference>
<feature type="transmembrane region" description="Helical" evidence="7">
    <location>
        <begin position="244"/>
        <end position="263"/>
    </location>
</feature>
<accession>A0A1R1SQ82</accession>
<keyword evidence="2" id="KW-1003">Cell membrane</keyword>
<dbReference type="Proteomes" id="UP000186168">
    <property type="component" value="Unassembled WGS sequence"/>
</dbReference>
<dbReference type="InterPro" id="IPR036259">
    <property type="entry name" value="MFS_trans_sf"/>
</dbReference>
<comment type="caution">
    <text evidence="8">The sequence shown here is derived from an EMBL/GenBank/DDBJ whole genome shotgun (WGS) entry which is preliminary data.</text>
</comment>
<sequence length="421" mass="42457">MRTYRELFAAPEFTPFFLTGTLQVAAQAVSGLALGTLIYAATGSPLLSALSMFGPSLAQVVGATVLLSAADRVPPRAAMCALALFSALGTAVQAVPGLPVPAVFAVLLVLGATASLGGGVRYGLLNEIVARDGYLLGRSVLNMSAGATQICGYAVGGLLVTALSPRGTLLTAAALHLAAAAVARLGLRRRPPRAAGRPSVAETWRGNARLWSSVPRRYVYLALWVPNGLIVGCESLFVPYAPGHAGLLLACAALGMLVGDTLAGRFLPPWWRERLGAPLRLLLAAPYLVFAVQPALPLAVAAVGLASVGFSAGLLLQERLMALTPDELSGHALGLHSSGLLTMQGVGAALAGAVAQCTSPATAMAVMAAASVAVTLALAPGLRPEKPGPEVPGPGGGRSKAGGLSPTGRPKAPAEGGAQEA</sequence>
<feature type="transmembrane region" description="Helical" evidence="7">
    <location>
        <begin position="218"/>
        <end position="238"/>
    </location>
</feature>
<gene>
    <name evidence="8" type="ORF">SPAR_05725</name>
</gene>
<reference evidence="8 9" key="1">
    <citation type="submission" date="2013-05" db="EMBL/GenBank/DDBJ databases">
        <title>Genome sequence of Streptomyces sparsogenes DSM 40356.</title>
        <authorList>
            <person name="Coyne S."/>
            <person name="Seebeck F.P."/>
        </authorList>
    </citation>
    <scope>NUCLEOTIDE SEQUENCE [LARGE SCALE GENOMIC DNA]</scope>
    <source>
        <strain evidence="8 9">DSM 40356</strain>
    </source>
</reference>
<dbReference type="InterPro" id="IPR011701">
    <property type="entry name" value="MFS"/>
</dbReference>
<feature type="transmembrane region" description="Helical" evidence="7">
    <location>
        <begin position="16"/>
        <end position="40"/>
    </location>
</feature>
<evidence type="ECO:0000256" key="4">
    <source>
        <dbReference type="ARBA" id="ARBA00022989"/>
    </source>
</evidence>
<evidence type="ECO:0000256" key="5">
    <source>
        <dbReference type="ARBA" id="ARBA00023136"/>
    </source>
</evidence>
<feature type="transmembrane region" description="Helical" evidence="7">
    <location>
        <begin position="77"/>
        <end position="96"/>
    </location>
</feature>
<name>A0A1R1SQ82_9ACTN</name>
<feature type="transmembrane region" description="Helical" evidence="7">
    <location>
        <begin position="298"/>
        <end position="316"/>
    </location>
</feature>
<feature type="transmembrane region" description="Helical" evidence="7">
    <location>
        <begin position="46"/>
        <end position="70"/>
    </location>
</feature>
<dbReference type="Pfam" id="PF07690">
    <property type="entry name" value="MFS_1"/>
    <property type="match status" value="1"/>
</dbReference>
<dbReference type="PANTHER" id="PTHR23513:SF11">
    <property type="entry name" value="STAPHYLOFERRIN A TRANSPORTER"/>
    <property type="match status" value="1"/>
</dbReference>
<keyword evidence="9" id="KW-1185">Reference proteome</keyword>
<dbReference type="AlphaFoldDB" id="A0A1R1SQ82"/>
<keyword evidence="3 7" id="KW-0812">Transmembrane</keyword>
<comment type="subcellular location">
    <subcellularLocation>
        <location evidence="1">Cell membrane</location>
        <topology evidence="1">Multi-pass membrane protein</topology>
    </subcellularLocation>
</comment>
<feature type="transmembrane region" description="Helical" evidence="7">
    <location>
        <begin position="145"/>
        <end position="163"/>
    </location>
</feature>
<dbReference type="GeneID" id="96745322"/>
<dbReference type="EMBL" id="ASQP01000087">
    <property type="protein sequence ID" value="OMI40466.1"/>
    <property type="molecule type" value="Genomic_DNA"/>
</dbReference>
<keyword evidence="4 7" id="KW-1133">Transmembrane helix</keyword>
<dbReference type="GO" id="GO:0022857">
    <property type="term" value="F:transmembrane transporter activity"/>
    <property type="evidence" value="ECO:0007669"/>
    <property type="project" value="InterPro"/>
</dbReference>
<keyword evidence="5 7" id="KW-0472">Membrane</keyword>
<evidence type="ECO:0000256" key="7">
    <source>
        <dbReference type="SAM" id="Phobius"/>
    </source>
</evidence>
<evidence type="ECO:0000313" key="9">
    <source>
        <dbReference type="Proteomes" id="UP000186168"/>
    </source>
</evidence>
<dbReference type="GO" id="GO:0005886">
    <property type="term" value="C:plasma membrane"/>
    <property type="evidence" value="ECO:0007669"/>
    <property type="project" value="UniProtKB-SubCell"/>
</dbReference>
<evidence type="ECO:0000313" key="8">
    <source>
        <dbReference type="EMBL" id="OMI40466.1"/>
    </source>
</evidence>
<evidence type="ECO:0000256" key="6">
    <source>
        <dbReference type="SAM" id="MobiDB-lite"/>
    </source>
</evidence>
<dbReference type="PANTHER" id="PTHR23513">
    <property type="entry name" value="INTEGRAL MEMBRANE EFFLUX PROTEIN-RELATED"/>
    <property type="match status" value="1"/>
</dbReference>
<evidence type="ECO:0000256" key="2">
    <source>
        <dbReference type="ARBA" id="ARBA00022475"/>
    </source>
</evidence>
<proteinExistence type="predicted"/>
<dbReference type="SUPFAM" id="SSF103473">
    <property type="entry name" value="MFS general substrate transporter"/>
    <property type="match status" value="1"/>
</dbReference>